<organism evidence="1 2">
    <name type="scientific">Stereum hirsutum (strain FP-91666)</name>
    <name type="common">White-rot fungus</name>
    <dbReference type="NCBI Taxonomy" id="721885"/>
    <lineage>
        <taxon>Eukaryota</taxon>
        <taxon>Fungi</taxon>
        <taxon>Dikarya</taxon>
        <taxon>Basidiomycota</taxon>
        <taxon>Agaricomycotina</taxon>
        <taxon>Agaricomycetes</taxon>
        <taxon>Russulales</taxon>
        <taxon>Stereaceae</taxon>
        <taxon>Stereum</taxon>
    </lineage>
</organism>
<dbReference type="RefSeq" id="XP_007311788.1">
    <property type="nucleotide sequence ID" value="XM_007311726.1"/>
</dbReference>
<sequence length="468" mass="53388">MKHPVVTIWRHVLADENPDLQFHFIIQPDPLRLGSGTRPGVAENYDTFIFHHNTRYRLAIGRWLFTVRGRLTLLAFIYPCSPKPSLDATFGTITVPSTSVVYNAFLEGRAPTPSLPIPNLPYPEIWQPIPRWLRAESLLTFPEFEPVELPTGYKAPYTKVKILSQYWLLAIDEEGIPYLTDTNYEIKAKIEGWERIELMTKERAKEMEWTLRITNHASIHTLSWTVSDEIVVPFGFEEQLSIYVPLHDPFWYHLLTREYEEVDIEILWGSCDVQCIAEWDTSGDTEKSLSAVIAVVKRVNKAGALVQIFSQCQRQVRSVTDLTVAAVSLPFSLGGKLSRIRLLELEIAKVLIKSPHTDRAGRGEFWWKGVRMSTTLCILCNGRLLRRDLQILHSVKKGEAKNYGFTSTTFACPNVAKSSLGRRGELRLRPALQPHMLIKQPSCLVIYQGCTFGELALEERYGPEDCSE</sequence>
<dbReference type="AlphaFoldDB" id="R7RWE3"/>
<proteinExistence type="predicted"/>
<dbReference type="Proteomes" id="UP000053927">
    <property type="component" value="Unassembled WGS sequence"/>
</dbReference>
<evidence type="ECO:0000313" key="2">
    <source>
        <dbReference type="Proteomes" id="UP000053927"/>
    </source>
</evidence>
<dbReference type="EMBL" id="JH687411">
    <property type="protein sequence ID" value="EIM79105.1"/>
    <property type="molecule type" value="Genomic_DNA"/>
</dbReference>
<dbReference type="GeneID" id="18795983"/>
<evidence type="ECO:0000313" key="1">
    <source>
        <dbReference type="EMBL" id="EIM79105.1"/>
    </source>
</evidence>
<protein>
    <submittedName>
        <fullName evidence="1">Uncharacterized protein</fullName>
    </submittedName>
</protein>
<keyword evidence="2" id="KW-1185">Reference proteome</keyword>
<gene>
    <name evidence="1" type="ORF">STEHIDRAFT_116788</name>
</gene>
<name>R7RWE3_STEHR</name>
<dbReference type="KEGG" id="shs:STEHIDRAFT_116788"/>
<reference evidence="2" key="1">
    <citation type="journal article" date="2012" name="Science">
        <title>The Paleozoic origin of enzymatic lignin decomposition reconstructed from 31 fungal genomes.</title>
        <authorList>
            <person name="Floudas D."/>
            <person name="Binder M."/>
            <person name="Riley R."/>
            <person name="Barry K."/>
            <person name="Blanchette R.A."/>
            <person name="Henrissat B."/>
            <person name="Martinez A.T."/>
            <person name="Otillar R."/>
            <person name="Spatafora J.W."/>
            <person name="Yadav J.S."/>
            <person name="Aerts A."/>
            <person name="Benoit I."/>
            <person name="Boyd A."/>
            <person name="Carlson A."/>
            <person name="Copeland A."/>
            <person name="Coutinho P.M."/>
            <person name="de Vries R.P."/>
            <person name="Ferreira P."/>
            <person name="Findley K."/>
            <person name="Foster B."/>
            <person name="Gaskell J."/>
            <person name="Glotzer D."/>
            <person name="Gorecki P."/>
            <person name="Heitman J."/>
            <person name="Hesse C."/>
            <person name="Hori C."/>
            <person name="Igarashi K."/>
            <person name="Jurgens J.A."/>
            <person name="Kallen N."/>
            <person name="Kersten P."/>
            <person name="Kohler A."/>
            <person name="Kuees U."/>
            <person name="Kumar T.K.A."/>
            <person name="Kuo A."/>
            <person name="LaButti K."/>
            <person name="Larrondo L.F."/>
            <person name="Lindquist E."/>
            <person name="Ling A."/>
            <person name="Lombard V."/>
            <person name="Lucas S."/>
            <person name="Lundell T."/>
            <person name="Martin R."/>
            <person name="McLaughlin D.J."/>
            <person name="Morgenstern I."/>
            <person name="Morin E."/>
            <person name="Murat C."/>
            <person name="Nagy L.G."/>
            <person name="Nolan M."/>
            <person name="Ohm R.A."/>
            <person name="Patyshakuliyeva A."/>
            <person name="Rokas A."/>
            <person name="Ruiz-Duenas F.J."/>
            <person name="Sabat G."/>
            <person name="Salamov A."/>
            <person name="Samejima M."/>
            <person name="Schmutz J."/>
            <person name="Slot J.C."/>
            <person name="St John F."/>
            <person name="Stenlid J."/>
            <person name="Sun H."/>
            <person name="Sun S."/>
            <person name="Syed K."/>
            <person name="Tsang A."/>
            <person name="Wiebenga A."/>
            <person name="Young D."/>
            <person name="Pisabarro A."/>
            <person name="Eastwood D.C."/>
            <person name="Martin F."/>
            <person name="Cullen D."/>
            <person name="Grigoriev I.V."/>
            <person name="Hibbett D.S."/>
        </authorList>
    </citation>
    <scope>NUCLEOTIDE SEQUENCE [LARGE SCALE GENOMIC DNA]</scope>
    <source>
        <strain evidence="2">FP-91666</strain>
    </source>
</reference>
<accession>R7RWE3</accession>